<dbReference type="AlphaFoldDB" id="A0A7D9EZV9"/>
<protein>
    <submittedName>
        <fullName evidence="1">Uncharacterized protein</fullName>
    </submittedName>
</protein>
<comment type="caution">
    <text evidence="1">The sequence shown here is derived from an EMBL/GenBank/DDBJ whole genome shotgun (WGS) entry which is preliminary data.</text>
</comment>
<dbReference type="InterPro" id="IPR038891">
    <property type="entry name" value="FSIP2"/>
</dbReference>
<evidence type="ECO:0000313" key="1">
    <source>
        <dbReference type="EMBL" id="CAB4020561.1"/>
    </source>
</evidence>
<organism evidence="1 2">
    <name type="scientific">Paramuricea clavata</name>
    <name type="common">Red gorgonian</name>
    <name type="synonym">Violescent sea-whip</name>
    <dbReference type="NCBI Taxonomy" id="317549"/>
    <lineage>
        <taxon>Eukaryota</taxon>
        <taxon>Metazoa</taxon>
        <taxon>Cnidaria</taxon>
        <taxon>Anthozoa</taxon>
        <taxon>Octocorallia</taxon>
        <taxon>Malacalcyonacea</taxon>
        <taxon>Plexauridae</taxon>
        <taxon>Paramuricea</taxon>
    </lineage>
</organism>
<dbReference type="OrthoDB" id="8197715at2759"/>
<keyword evidence="2" id="KW-1185">Reference proteome</keyword>
<evidence type="ECO:0000313" key="2">
    <source>
        <dbReference type="Proteomes" id="UP001152795"/>
    </source>
</evidence>
<dbReference type="EMBL" id="CACRXK020011018">
    <property type="protein sequence ID" value="CAB4020561.1"/>
    <property type="molecule type" value="Genomic_DNA"/>
</dbReference>
<gene>
    <name evidence="1" type="ORF">PACLA_8A000931</name>
</gene>
<dbReference type="PANTHER" id="PTHR47315">
    <property type="entry name" value="FIBROUS SHEATH INTERACTING PROTEIN 2"/>
    <property type="match status" value="1"/>
</dbReference>
<proteinExistence type="predicted"/>
<accession>A0A7D9EZV9</accession>
<sequence>MSNNLLRKPRSMGNLLPPNYISDEGRFDLNLPRIRPAWLMNESIKSLDGKFPMVPAPTGSIVFYTTPLGEKLRQMPKDREFDLTDPLRPSHSYNCLHDQHLQVYFRSNDIRKRMVDEGFITDDGYVKCSLKEFNEYRQWIRKLKLDELHRERRQDEKQIEEAKKNRLERIALERDPELLEILKRRREKKREEAKIHQKRIKREQERLRKLEEMDRQRRENFVEIRRKTRDRIQIKRDLERERLRKKKCDDERKDHKIRLRIVRKLSLDIEQRLKHLEERKEEAKELKIKKV</sequence>
<dbReference type="Proteomes" id="UP001152795">
    <property type="component" value="Unassembled WGS sequence"/>
</dbReference>
<name>A0A7D9EZV9_PARCT</name>
<reference evidence="1" key="1">
    <citation type="submission" date="2020-04" db="EMBL/GenBank/DDBJ databases">
        <authorList>
            <person name="Alioto T."/>
            <person name="Alioto T."/>
            <person name="Gomez Garrido J."/>
        </authorList>
    </citation>
    <scope>NUCLEOTIDE SEQUENCE</scope>
    <source>
        <strain evidence="1">A484AB</strain>
    </source>
</reference>
<dbReference type="PANTHER" id="PTHR47315:SF3">
    <property type="entry name" value="FIBROUS SHEATH-INTERACTING PROTEIN 2-LIKE"/>
    <property type="match status" value="1"/>
</dbReference>